<dbReference type="AlphaFoldDB" id="A0A1I3RXH1"/>
<gene>
    <name evidence="1" type="ORF">SAMN05444682_110141</name>
</gene>
<dbReference type="PROSITE" id="PS51257">
    <property type="entry name" value="PROKAR_LIPOPROTEIN"/>
    <property type="match status" value="1"/>
</dbReference>
<organism evidence="1 2">
    <name type="scientific">Parapedobacter indicus</name>
    <dbReference type="NCBI Taxonomy" id="1477437"/>
    <lineage>
        <taxon>Bacteria</taxon>
        <taxon>Pseudomonadati</taxon>
        <taxon>Bacteroidota</taxon>
        <taxon>Sphingobacteriia</taxon>
        <taxon>Sphingobacteriales</taxon>
        <taxon>Sphingobacteriaceae</taxon>
        <taxon>Parapedobacter</taxon>
    </lineage>
</organism>
<keyword evidence="2" id="KW-1185">Reference proteome</keyword>
<name>A0A1I3RXH1_9SPHI</name>
<dbReference type="EMBL" id="FOQO01000010">
    <property type="protein sequence ID" value="SFJ50017.1"/>
    <property type="molecule type" value="Genomic_DNA"/>
</dbReference>
<reference evidence="1 2" key="1">
    <citation type="submission" date="2016-10" db="EMBL/GenBank/DDBJ databases">
        <authorList>
            <person name="de Groot N.N."/>
        </authorList>
    </citation>
    <scope>NUCLEOTIDE SEQUENCE [LARGE SCALE GENOMIC DNA]</scope>
    <source>
        <strain evidence="1 2">RK1</strain>
    </source>
</reference>
<dbReference type="Proteomes" id="UP000198670">
    <property type="component" value="Unassembled WGS sequence"/>
</dbReference>
<dbReference type="OrthoDB" id="702298at2"/>
<evidence type="ECO:0000313" key="1">
    <source>
        <dbReference type="EMBL" id="SFJ50017.1"/>
    </source>
</evidence>
<accession>A0A1I3RXH1</accession>
<evidence type="ECO:0008006" key="3">
    <source>
        <dbReference type="Google" id="ProtNLM"/>
    </source>
</evidence>
<sequence length="220" mass="24899">MAKFRITRQLKNQFVWAPIALLFTGTFLLSACDSKEDREPDTRGTGVRLKHLTTINQVSALLTSQMQGYETQETGSFTDEGHYPTIPHIYFYTVNFKDDINGYVYAWRSINAQSGMGKETKDEILDMFPDMEEIADGRLGKAPYENVFALRYRNNEKGDWRYELYIRLAHIDNQDNQVIALSGTFGPTTSNPEHEAVAPEPMDSSTAIAAMLALTEPIVE</sequence>
<protein>
    <recommendedName>
        <fullName evidence="3">Lipoprotein</fullName>
    </recommendedName>
</protein>
<proteinExistence type="predicted"/>
<evidence type="ECO:0000313" key="2">
    <source>
        <dbReference type="Proteomes" id="UP000198670"/>
    </source>
</evidence>
<dbReference type="RefSeq" id="WP_090629688.1">
    <property type="nucleotide sequence ID" value="NZ_FOQO01000010.1"/>
</dbReference>